<keyword evidence="3" id="KW-1185">Reference proteome</keyword>
<reference evidence="1" key="3">
    <citation type="journal article" date="2018" name="Gigascience">
        <title>Genome assembly of the pink ipe (Handroanthus impetiginosus, Bignoniaceae), a highly-valued ecologically keystone neotropical timber forest tree.</title>
        <authorList>
            <person name="Silva-Junior O.B."/>
            <person name="Novaes E."/>
            <person name="Grattapaglia D."/>
            <person name="Collevatti R.G."/>
        </authorList>
    </citation>
    <scope>NUCLEOTIDE SEQUENCE [LARGE SCALE GENOMIC DNA]</scope>
    <source>
        <strain evidence="1">UFG-1</strain>
        <tissue evidence="1">Leaf</tissue>
    </source>
</reference>
<name>A0A2G9G4G1_9LAMI</name>
<dbReference type="EMBL" id="NKXS01004766">
    <property type="protein sequence ID" value="PIN05439.1"/>
    <property type="molecule type" value="Genomic_DNA"/>
</dbReference>
<reference evidence="1" key="1">
    <citation type="submission" date="2017-07" db="EMBL/GenBank/DDBJ databases">
        <authorList>
            <person name="Sun Z.S."/>
            <person name="Albrecht U."/>
            <person name="Echele G."/>
            <person name="Lee C.C."/>
        </authorList>
    </citation>
    <scope>NUCLEOTIDE SEQUENCE</scope>
    <source>
        <strain evidence="1">UFG-1</strain>
        <tissue evidence="1">Leaf</tissue>
    </source>
</reference>
<evidence type="ECO:0000313" key="2">
    <source>
        <dbReference type="EMBL" id="PIN05439.1"/>
    </source>
</evidence>
<dbReference type="Proteomes" id="UP000231279">
    <property type="component" value="Unassembled WGS sequence"/>
</dbReference>
<evidence type="ECO:0000313" key="1">
    <source>
        <dbReference type="EMBL" id="PIM99789.1"/>
    </source>
</evidence>
<evidence type="ECO:0000313" key="3">
    <source>
        <dbReference type="Proteomes" id="UP000231279"/>
    </source>
</evidence>
<dbReference type="AlphaFoldDB" id="A0A2G9G4G1"/>
<proteinExistence type="predicted"/>
<organism evidence="1 3">
    <name type="scientific">Handroanthus impetiginosus</name>
    <dbReference type="NCBI Taxonomy" id="429701"/>
    <lineage>
        <taxon>Eukaryota</taxon>
        <taxon>Viridiplantae</taxon>
        <taxon>Streptophyta</taxon>
        <taxon>Embryophyta</taxon>
        <taxon>Tracheophyta</taxon>
        <taxon>Spermatophyta</taxon>
        <taxon>Magnoliopsida</taxon>
        <taxon>eudicotyledons</taxon>
        <taxon>Gunneridae</taxon>
        <taxon>Pentapetalae</taxon>
        <taxon>asterids</taxon>
        <taxon>lamiids</taxon>
        <taxon>Lamiales</taxon>
        <taxon>Bignoniaceae</taxon>
        <taxon>Crescentiina</taxon>
        <taxon>Tabebuia alliance</taxon>
        <taxon>Handroanthus</taxon>
    </lineage>
</organism>
<comment type="caution">
    <text evidence="1">The sequence shown here is derived from an EMBL/GenBank/DDBJ whole genome shotgun (WGS) entry which is preliminary data.</text>
</comment>
<accession>A0A2G9G4G1</accession>
<dbReference type="EMBL" id="NKXS01007368">
    <property type="protein sequence ID" value="PIM99789.1"/>
    <property type="molecule type" value="Genomic_DNA"/>
</dbReference>
<reference evidence="3" key="2">
    <citation type="journal article" date="2018" name="Gigascience">
        <title>Genome assembly of the Pink Ipe (Handroanthus impetiginosus, Bignoniaceae), a highly valued, ecologically keystone Neotropical timber forest tree.</title>
        <authorList>
            <person name="Silva-Junior O.B."/>
            <person name="Grattapaglia D."/>
            <person name="Novaes E."/>
            <person name="Collevatti R.G."/>
        </authorList>
    </citation>
    <scope>NUCLEOTIDE SEQUENCE [LARGE SCALE GENOMIC DNA]</scope>
    <source>
        <strain evidence="3">cv. UFG-1</strain>
    </source>
</reference>
<sequence length="55" mass="6218">MPTMRSQFFLVLSMSFTWEKTISKSTWISTDSATSLGKALKHFKTESRTVSSTLV</sequence>
<gene>
    <name evidence="2" type="ORF">CDL12_22017</name>
    <name evidence="1" type="ORF">CDL12_27715</name>
</gene>
<protein>
    <submittedName>
        <fullName evidence="1">Uncharacterized protein</fullName>
    </submittedName>
</protein>